<keyword evidence="2" id="KW-1185">Reference proteome</keyword>
<sequence length="168" mass="19516">MLFLHFHVGLWSKMPLGELKPLLTHILPACVMERLSFVYSRSDLIDRENFPWSYKTLGQVCSKVQSRNVCKLDQVLFVDVDPRSLRRTPNCMWYIPWPFQGHLNFPNDDGVIPNIATDILPLVYPLHKFGSVPEYMAQACKPGQVHWAIEAARKFGRARVDWTEVCWD</sequence>
<name>A0A8T0GD03_CERPU</name>
<organism evidence="1 2">
    <name type="scientific">Ceratodon purpureus</name>
    <name type="common">Fire moss</name>
    <name type="synonym">Dicranum purpureum</name>
    <dbReference type="NCBI Taxonomy" id="3225"/>
    <lineage>
        <taxon>Eukaryota</taxon>
        <taxon>Viridiplantae</taxon>
        <taxon>Streptophyta</taxon>
        <taxon>Embryophyta</taxon>
        <taxon>Bryophyta</taxon>
        <taxon>Bryophytina</taxon>
        <taxon>Bryopsida</taxon>
        <taxon>Dicranidae</taxon>
        <taxon>Pseudoditrichales</taxon>
        <taxon>Ditrichaceae</taxon>
        <taxon>Ceratodon</taxon>
    </lineage>
</organism>
<evidence type="ECO:0000313" key="1">
    <source>
        <dbReference type="EMBL" id="KAG0557286.1"/>
    </source>
</evidence>
<protein>
    <submittedName>
        <fullName evidence="1">Uncharacterized protein</fullName>
    </submittedName>
</protein>
<comment type="caution">
    <text evidence="1">The sequence shown here is derived from an EMBL/GenBank/DDBJ whole genome shotgun (WGS) entry which is preliminary data.</text>
</comment>
<dbReference type="AlphaFoldDB" id="A0A8T0GD03"/>
<proteinExistence type="predicted"/>
<reference evidence="1 2" key="1">
    <citation type="submission" date="2020-06" db="EMBL/GenBank/DDBJ databases">
        <title>WGS assembly of Ceratodon purpureus strain R40.</title>
        <authorList>
            <person name="Carey S.B."/>
            <person name="Jenkins J."/>
            <person name="Shu S."/>
            <person name="Lovell J.T."/>
            <person name="Sreedasyam A."/>
            <person name="Maumus F."/>
            <person name="Tiley G.P."/>
            <person name="Fernandez-Pozo N."/>
            <person name="Barry K."/>
            <person name="Chen C."/>
            <person name="Wang M."/>
            <person name="Lipzen A."/>
            <person name="Daum C."/>
            <person name="Saski C.A."/>
            <person name="Payton A.C."/>
            <person name="Mcbreen J.C."/>
            <person name="Conrad R.E."/>
            <person name="Kollar L.M."/>
            <person name="Olsson S."/>
            <person name="Huttunen S."/>
            <person name="Landis J.B."/>
            <person name="Wickett N.J."/>
            <person name="Johnson M.G."/>
            <person name="Rensing S.A."/>
            <person name="Grimwood J."/>
            <person name="Schmutz J."/>
            <person name="Mcdaniel S.F."/>
        </authorList>
    </citation>
    <scope>NUCLEOTIDE SEQUENCE [LARGE SCALE GENOMIC DNA]</scope>
    <source>
        <strain evidence="1 2">R40</strain>
    </source>
</reference>
<accession>A0A8T0GD03</accession>
<evidence type="ECO:0000313" key="2">
    <source>
        <dbReference type="Proteomes" id="UP000822688"/>
    </source>
</evidence>
<gene>
    <name evidence="1" type="ORF">KC19_11G116900</name>
</gene>
<dbReference type="EMBL" id="CM026432">
    <property type="protein sequence ID" value="KAG0557286.1"/>
    <property type="molecule type" value="Genomic_DNA"/>
</dbReference>
<dbReference type="Proteomes" id="UP000822688">
    <property type="component" value="Chromosome 11"/>
</dbReference>